<dbReference type="InterPro" id="IPR017905">
    <property type="entry name" value="ERV/ALR_sulphydryl_oxidase"/>
</dbReference>
<comment type="cofactor">
    <cofactor evidence="1 6">
        <name>FAD</name>
        <dbReference type="ChEBI" id="CHEBI:57692"/>
    </cofactor>
</comment>
<evidence type="ECO:0000313" key="8">
    <source>
        <dbReference type="EMBL" id="TPX71288.1"/>
    </source>
</evidence>
<dbReference type="Pfam" id="PF04777">
    <property type="entry name" value="Evr1_Alr"/>
    <property type="match status" value="1"/>
</dbReference>
<reference evidence="8 9" key="1">
    <citation type="journal article" date="2019" name="Sci. Rep.">
        <title>Comparative genomics of chytrid fungi reveal insights into the obligate biotrophic and pathogenic lifestyle of Synchytrium endobioticum.</title>
        <authorList>
            <person name="van de Vossenberg B.T.L.H."/>
            <person name="Warris S."/>
            <person name="Nguyen H.D.T."/>
            <person name="van Gent-Pelzer M.P.E."/>
            <person name="Joly D.L."/>
            <person name="van de Geest H.C."/>
            <person name="Bonants P.J.M."/>
            <person name="Smith D.S."/>
            <person name="Levesque C.A."/>
            <person name="van der Lee T.A.J."/>
        </authorList>
    </citation>
    <scope>NUCLEOTIDE SEQUENCE [LARGE SCALE GENOMIC DNA]</scope>
    <source>
        <strain evidence="8 9">CBS 675.73</strain>
    </source>
</reference>
<dbReference type="OrthoDB" id="59470at2759"/>
<dbReference type="GO" id="GO:0016971">
    <property type="term" value="F:flavin-dependent sulfhydryl oxidase activity"/>
    <property type="evidence" value="ECO:0007669"/>
    <property type="project" value="InterPro"/>
</dbReference>
<evidence type="ECO:0000259" key="7">
    <source>
        <dbReference type="PROSITE" id="PS51324"/>
    </source>
</evidence>
<evidence type="ECO:0000256" key="5">
    <source>
        <dbReference type="ARBA" id="ARBA00023157"/>
    </source>
</evidence>
<dbReference type="InterPro" id="IPR039799">
    <property type="entry name" value="ALR/ERV"/>
</dbReference>
<gene>
    <name evidence="8" type="ORF">CcCBS67573_g06254</name>
</gene>
<proteinExistence type="predicted"/>
<comment type="caution">
    <text evidence="8">The sequence shown here is derived from an EMBL/GenBank/DDBJ whole genome shotgun (WGS) entry which is preliminary data.</text>
</comment>
<evidence type="ECO:0000256" key="2">
    <source>
        <dbReference type="ARBA" id="ARBA00022630"/>
    </source>
</evidence>
<keyword evidence="4 6" id="KW-0560">Oxidoreductase</keyword>
<keyword evidence="5" id="KW-1015">Disulfide bond</keyword>
<dbReference type="InterPro" id="IPR036774">
    <property type="entry name" value="ERV/ALR_sulphydryl_oxid_sf"/>
</dbReference>
<dbReference type="EMBL" id="QEAP01000258">
    <property type="protein sequence ID" value="TPX71288.1"/>
    <property type="molecule type" value="Genomic_DNA"/>
</dbReference>
<organism evidence="8 9">
    <name type="scientific">Chytriomyces confervae</name>
    <dbReference type="NCBI Taxonomy" id="246404"/>
    <lineage>
        <taxon>Eukaryota</taxon>
        <taxon>Fungi</taxon>
        <taxon>Fungi incertae sedis</taxon>
        <taxon>Chytridiomycota</taxon>
        <taxon>Chytridiomycota incertae sedis</taxon>
        <taxon>Chytridiomycetes</taxon>
        <taxon>Chytridiales</taxon>
        <taxon>Chytriomycetaceae</taxon>
        <taxon>Chytriomyces</taxon>
    </lineage>
</organism>
<keyword evidence="2 6" id="KW-0285">Flavoprotein</keyword>
<sequence length="187" mass="20358">MSKRSVKQLAAVLIAAILVFICIATVAIHGGESDLTNLSPNAAPNPNSLNAFSLFGSGSGSTPLNKAAEPMMGAMKNETAKAELGRAAWRLLHTMAGKFPHKPSKDQQRAMNDFIYLFGQLYPCGDCARHFKIILDNNPPDVSSKAAVADWACRVHNIVNKRKEKPQFDCSKIMEFYDCGCGPEEET</sequence>
<protein>
    <recommendedName>
        <fullName evidence="6">Sulfhydryl oxidase</fullName>
        <ecNumber evidence="6">1.8.3.2</ecNumber>
    </recommendedName>
</protein>
<dbReference type="STRING" id="246404.A0A507F7D9"/>
<dbReference type="Gene3D" id="1.20.120.310">
    <property type="entry name" value="ERV/ALR sulfhydryl oxidase domain"/>
    <property type="match status" value="1"/>
</dbReference>
<dbReference type="Proteomes" id="UP000320333">
    <property type="component" value="Unassembled WGS sequence"/>
</dbReference>
<evidence type="ECO:0000313" key="9">
    <source>
        <dbReference type="Proteomes" id="UP000320333"/>
    </source>
</evidence>
<dbReference type="GO" id="GO:0005739">
    <property type="term" value="C:mitochondrion"/>
    <property type="evidence" value="ECO:0007669"/>
    <property type="project" value="TreeGrafter"/>
</dbReference>
<dbReference type="SUPFAM" id="SSF69000">
    <property type="entry name" value="FAD-dependent thiol oxidase"/>
    <property type="match status" value="1"/>
</dbReference>
<dbReference type="PANTHER" id="PTHR12645">
    <property type="entry name" value="ALR/ERV"/>
    <property type="match status" value="1"/>
</dbReference>
<feature type="domain" description="ERV/ALR sulfhydryl oxidase" evidence="7">
    <location>
        <begin position="77"/>
        <end position="177"/>
    </location>
</feature>
<dbReference type="FunFam" id="1.20.120.310:FF:000002">
    <property type="entry name" value="Sulfhydryl oxidase"/>
    <property type="match status" value="1"/>
</dbReference>
<keyword evidence="9" id="KW-1185">Reference proteome</keyword>
<dbReference type="EC" id="1.8.3.2" evidence="6"/>
<comment type="catalytic activity">
    <reaction evidence="6">
        <text>2 R'C(R)SH + O2 = R'C(R)S-S(R)CR' + H2O2</text>
        <dbReference type="Rhea" id="RHEA:17357"/>
        <dbReference type="ChEBI" id="CHEBI:15379"/>
        <dbReference type="ChEBI" id="CHEBI:16240"/>
        <dbReference type="ChEBI" id="CHEBI:16520"/>
        <dbReference type="ChEBI" id="CHEBI:17412"/>
        <dbReference type="EC" id="1.8.3.2"/>
    </reaction>
</comment>
<keyword evidence="3 6" id="KW-0274">FAD</keyword>
<dbReference type="GO" id="GO:0050660">
    <property type="term" value="F:flavin adenine dinucleotide binding"/>
    <property type="evidence" value="ECO:0007669"/>
    <property type="project" value="TreeGrafter"/>
</dbReference>
<evidence type="ECO:0000256" key="1">
    <source>
        <dbReference type="ARBA" id="ARBA00001974"/>
    </source>
</evidence>
<evidence type="ECO:0000256" key="4">
    <source>
        <dbReference type="ARBA" id="ARBA00023002"/>
    </source>
</evidence>
<dbReference type="AlphaFoldDB" id="A0A507F7D9"/>
<evidence type="ECO:0000256" key="3">
    <source>
        <dbReference type="ARBA" id="ARBA00022827"/>
    </source>
</evidence>
<evidence type="ECO:0000256" key="6">
    <source>
        <dbReference type="RuleBase" id="RU371123"/>
    </source>
</evidence>
<dbReference type="PANTHER" id="PTHR12645:SF1">
    <property type="entry name" value="FAD-LINKED SULFHYDRYL OXIDASE ERV2"/>
    <property type="match status" value="1"/>
</dbReference>
<accession>A0A507F7D9</accession>
<dbReference type="PROSITE" id="PS51324">
    <property type="entry name" value="ERV_ALR"/>
    <property type="match status" value="1"/>
</dbReference>
<name>A0A507F7D9_9FUNG</name>